<sequence length="75" mass="8561">MPHFRMTSQLMTLHPLNPDNEPAFRTQRLDNGNHSLAGIQQGSPYNVPARPSTPRPQCIKCAPRHLDDYYMNSPM</sequence>
<dbReference type="AlphaFoldDB" id="A0AAE1G4T8"/>
<comment type="caution">
    <text evidence="2">The sequence shown here is derived from an EMBL/GenBank/DDBJ whole genome shotgun (WGS) entry which is preliminary data.</text>
</comment>
<feature type="region of interest" description="Disordered" evidence="1">
    <location>
        <begin position="33"/>
        <end position="59"/>
    </location>
</feature>
<gene>
    <name evidence="2" type="ORF">Pcinc_010686</name>
</gene>
<evidence type="ECO:0000313" key="3">
    <source>
        <dbReference type="Proteomes" id="UP001286313"/>
    </source>
</evidence>
<organism evidence="2 3">
    <name type="scientific">Petrolisthes cinctipes</name>
    <name type="common">Flat porcelain crab</name>
    <dbReference type="NCBI Taxonomy" id="88211"/>
    <lineage>
        <taxon>Eukaryota</taxon>
        <taxon>Metazoa</taxon>
        <taxon>Ecdysozoa</taxon>
        <taxon>Arthropoda</taxon>
        <taxon>Crustacea</taxon>
        <taxon>Multicrustacea</taxon>
        <taxon>Malacostraca</taxon>
        <taxon>Eumalacostraca</taxon>
        <taxon>Eucarida</taxon>
        <taxon>Decapoda</taxon>
        <taxon>Pleocyemata</taxon>
        <taxon>Anomura</taxon>
        <taxon>Galatheoidea</taxon>
        <taxon>Porcellanidae</taxon>
        <taxon>Petrolisthes</taxon>
    </lineage>
</organism>
<evidence type="ECO:0000256" key="1">
    <source>
        <dbReference type="SAM" id="MobiDB-lite"/>
    </source>
</evidence>
<accession>A0AAE1G4T8</accession>
<dbReference type="EMBL" id="JAWQEG010000831">
    <property type="protein sequence ID" value="KAK3885031.1"/>
    <property type="molecule type" value="Genomic_DNA"/>
</dbReference>
<name>A0AAE1G4T8_PETCI</name>
<keyword evidence="3" id="KW-1185">Reference proteome</keyword>
<proteinExistence type="predicted"/>
<feature type="compositionally biased region" description="Polar residues" evidence="1">
    <location>
        <begin position="33"/>
        <end position="44"/>
    </location>
</feature>
<evidence type="ECO:0000313" key="2">
    <source>
        <dbReference type="EMBL" id="KAK3885031.1"/>
    </source>
</evidence>
<dbReference type="Proteomes" id="UP001286313">
    <property type="component" value="Unassembled WGS sequence"/>
</dbReference>
<protein>
    <submittedName>
        <fullName evidence="2">Uncharacterized protein</fullName>
    </submittedName>
</protein>
<reference evidence="2" key="1">
    <citation type="submission" date="2023-10" db="EMBL/GenBank/DDBJ databases">
        <title>Genome assemblies of two species of porcelain crab, Petrolisthes cinctipes and Petrolisthes manimaculis (Anomura: Porcellanidae).</title>
        <authorList>
            <person name="Angst P."/>
        </authorList>
    </citation>
    <scope>NUCLEOTIDE SEQUENCE</scope>
    <source>
        <strain evidence="2">PB745_01</strain>
        <tissue evidence="2">Gill</tissue>
    </source>
</reference>